<comment type="similarity">
    <text evidence="1">Belongs to the ComF/GntX family.</text>
</comment>
<dbReference type="InterPro" id="IPR029057">
    <property type="entry name" value="PRTase-like"/>
</dbReference>
<sequence>MRCLYCNGVMLEEIGWTDLFFKRVEDPFCDVCRAELIRLEGPGCTVCSRGMETEGICSDCNSWAEDPVFQDALISNHSIYAYNPALKELIKRLKYNGDYALAGCFRKELTDLLKPFKKEAILTPVPVSADRLKERGFNQTEALLECAGIKYEHLLLRRNGEAAQAKKLKRDRHRGENPFAAIRALDGEPVVLIDDLYTTGTTIRRAAQVLKESGAGEIRSITIGR</sequence>
<evidence type="ECO:0000259" key="2">
    <source>
        <dbReference type="Pfam" id="PF00156"/>
    </source>
</evidence>
<reference evidence="3 4" key="1">
    <citation type="submission" date="2023-12" db="EMBL/GenBank/DDBJ databases">
        <title>Jeotgalibacillus haloalkaliphilus sp. nov., a novel salt-tolerant bacteria, isolated from the estuary of the Fenhe River into the Yellow River.</title>
        <authorList>
            <person name="Li Y."/>
        </authorList>
    </citation>
    <scope>NUCLEOTIDE SEQUENCE [LARGE SCALE GENOMIC DNA]</scope>
    <source>
        <strain evidence="3 4">HH7-29</strain>
    </source>
</reference>
<dbReference type="InterPro" id="IPR051910">
    <property type="entry name" value="ComF/GntX_DNA_util-trans"/>
</dbReference>
<name>A0ABU5KJX6_9BACL</name>
<dbReference type="EMBL" id="JAXQNN010000001">
    <property type="protein sequence ID" value="MDZ5711467.1"/>
    <property type="molecule type" value="Genomic_DNA"/>
</dbReference>
<feature type="domain" description="Phosphoribosyltransferase" evidence="2">
    <location>
        <begin position="181"/>
        <end position="223"/>
    </location>
</feature>
<dbReference type="Pfam" id="PF00156">
    <property type="entry name" value="Pribosyltran"/>
    <property type="match status" value="1"/>
</dbReference>
<evidence type="ECO:0000256" key="1">
    <source>
        <dbReference type="ARBA" id="ARBA00008007"/>
    </source>
</evidence>
<dbReference type="PANTHER" id="PTHR47505:SF1">
    <property type="entry name" value="DNA UTILIZATION PROTEIN YHGH"/>
    <property type="match status" value="1"/>
</dbReference>
<dbReference type="RefSeq" id="WP_322420472.1">
    <property type="nucleotide sequence ID" value="NZ_JAXQNN010000001.1"/>
</dbReference>
<comment type="caution">
    <text evidence="3">The sequence shown here is derived from an EMBL/GenBank/DDBJ whole genome shotgun (WGS) entry which is preliminary data.</text>
</comment>
<dbReference type="CDD" id="cd06223">
    <property type="entry name" value="PRTases_typeI"/>
    <property type="match status" value="1"/>
</dbReference>
<organism evidence="3 4">
    <name type="scientific">Jeotgalibacillus haloalkalitolerans</name>
    <dbReference type="NCBI Taxonomy" id="3104292"/>
    <lineage>
        <taxon>Bacteria</taxon>
        <taxon>Bacillati</taxon>
        <taxon>Bacillota</taxon>
        <taxon>Bacilli</taxon>
        <taxon>Bacillales</taxon>
        <taxon>Caryophanaceae</taxon>
        <taxon>Jeotgalibacillus</taxon>
    </lineage>
</organism>
<evidence type="ECO:0000313" key="3">
    <source>
        <dbReference type="EMBL" id="MDZ5711467.1"/>
    </source>
</evidence>
<keyword evidence="4" id="KW-1185">Reference proteome</keyword>
<gene>
    <name evidence="3" type="ORF">UFB30_04485</name>
</gene>
<proteinExistence type="inferred from homology"/>
<dbReference type="InterPro" id="IPR000836">
    <property type="entry name" value="PRTase_dom"/>
</dbReference>
<dbReference type="Gene3D" id="3.40.50.2020">
    <property type="match status" value="1"/>
</dbReference>
<evidence type="ECO:0000313" key="4">
    <source>
        <dbReference type="Proteomes" id="UP001292084"/>
    </source>
</evidence>
<protein>
    <submittedName>
        <fullName evidence="3">ComF family protein</fullName>
    </submittedName>
</protein>
<dbReference type="SUPFAM" id="SSF53271">
    <property type="entry name" value="PRTase-like"/>
    <property type="match status" value="1"/>
</dbReference>
<dbReference type="Proteomes" id="UP001292084">
    <property type="component" value="Unassembled WGS sequence"/>
</dbReference>
<accession>A0ABU5KJX6</accession>
<dbReference type="PANTHER" id="PTHR47505">
    <property type="entry name" value="DNA UTILIZATION PROTEIN YHGH"/>
    <property type="match status" value="1"/>
</dbReference>